<accession>A0A1F7UT30</accession>
<dbReference type="GO" id="GO:0009435">
    <property type="term" value="P:NAD+ biosynthetic process"/>
    <property type="evidence" value="ECO:0007669"/>
    <property type="project" value="UniProtKB-UniRule"/>
</dbReference>
<keyword evidence="3 4" id="KW-0548">Nucleotidyltransferase</keyword>
<dbReference type="STRING" id="1802401.A3B21_03460"/>
<dbReference type="SUPFAM" id="SSF52374">
    <property type="entry name" value="Nucleotidylyl transferase"/>
    <property type="match status" value="1"/>
</dbReference>
<dbReference type="NCBIfam" id="NF002243">
    <property type="entry name" value="PRK01153.1"/>
    <property type="match status" value="1"/>
</dbReference>
<dbReference type="EMBL" id="MGEJ01000006">
    <property type="protein sequence ID" value="OGL81441.1"/>
    <property type="molecule type" value="Genomic_DNA"/>
</dbReference>
<dbReference type="GO" id="GO:0005737">
    <property type="term" value="C:cytoplasm"/>
    <property type="evidence" value="ECO:0007669"/>
    <property type="project" value="UniProtKB-SubCell"/>
</dbReference>
<protein>
    <recommendedName>
        <fullName evidence="4">Nicotinamide-nucleotide adenylyltransferase</fullName>
        <ecNumber evidence="4">2.7.7.1</ecNumber>
    </recommendedName>
    <alternativeName>
        <fullName evidence="4">NAD(+) diphosphorylase</fullName>
    </alternativeName>
    <alternativeName>
        <fullName evidence="4">NAD(+) pyrophosphorylase</fullName>
    </alternativeName>
    <alternativeName>
        <fullName evidence="4">NMN adenylyltransferase</fullName>
    </alternativeName>
</protein>
<dbReference type="PANTHER" id="PTHR21342:SF0">
    <property type="entry name" value="BIFUNCTIONAL NMN ADENYLYLTRANSFERASE_NUDIX HYDROLASE"/>
    <property type="match status" value="1"/>
</dbReference>
<dbReference type="GO" id="GO:0000309">
    <property type="term" value="F:nicotinamide-nucleotide adenylyltransferase activity"/>
    <property type="evidence" value="ECO:0007669"/>
    <property type="project" value="UniProtKB-UniRule"/>
</dbReference>
<keyword evidence="4" id="KW-0662">Pyridine nucleotide biosynthesis</keyword>
<dbReference type="InterPro" id="IPR014729">
    <property type="entry name" value="Rossmann-like_a/b/a_fold"/>
</dbReference>
<comment type="similarity">
    <text evidence="1 4">Belongs to the archaeal NMN adenylyltransferase family.</text>
</comment>
<dbReference type="PANTHER" id="PTHR21342">
    <property type="entry name" value="PHOSPHOPANTETHEINE ADENYLYLTRANSFERASE"/>
    <property type="match status" value="1"/>
</dbReference>
<dbReference type="InterPro" id="IPR006418">
    <property type="entry name" value="NMN_Atrans_arc"/>
</dbReference>
<keyword evidence="4" id="KW-0547">Nucleotide-binding</keyword>
<evidence type="ECO:0000256" key="4">
    <source>
        <dbReference type="HAMAP-Rule" id="MF_00243"/>
    </source>
</evidence>
<organism evidence="6 7">
    <name type="scientific">Candidatus Uhrbacteria bacterium RIFCSPLOWO2_01_FULL_47_24</name>
    <dbReference type="NCBI Taxonomy" id="1802401"/>
    <lineage>
        <taxon>Bacteria</taxon>
        <taxon>Candidatus Uhriibacteriota</taxon>
    </lineage>
</organism>
<comment type="caution">
    <text evidence="6">The sequence shown here is derived from an EMBL/GenBank/DDBJ whole genome shotgun (WGS) entry which is preliminary data.</text>
</comment>
<evidence type="ECO:0000259" key="5">
    <source>
        <dbReference type="Pfam" id="PF01467"/>
    </source>
</evidence>
<proteinExistence type="inferred from homology"/>
<keyword evidence="4" id="KW-0963">Cytoplasm</keyword>
<dbReference type="Pfam" id="PF01467">
    <property type="entry name" value="CTP_transf_like"/>
    <property type="match status" value="1"/>
</dbReference>
<feature type="domain" description="Cytidyltransferase-like" evidence="5">
    <location>
        <begin position="11"/>
        <end position="68"/>
    </location>
</feature>
<keyword evidence="4" id="KW-0520">NAD</keyword>
<comment type="catalytic activity">
    <reaction evidence="4">
        <text>beta-nicotinamide D-ribonucleotide + ATP + H(+) = diphosphate + NAD(+)</text>
        <dbReference type="Rhea" id="RHEA:21360"/>
        <dbReference type="ChEBI" id="CHEBI:14649"/>
        <dbReference type="ChEBI" id="CHEBI:15378"/>
        <dbReference type="ChEBI" id="CHEBI:30616"/>
        <dbReference type="ChEBI" id="CHEBI:33019"/>
        <dbReference type="ChEBI" id="CHEBI:57540"/>
        <dbReference type="EC" id="2.7.7.1"/>
    </reaction>
</comment>
<comment type="pathway">
    <text evidence="4">Cofactor biosynthesis; NAD(+) biosynthesis; NAD(+) from nicotinamide D-ribonucleotide: step 1/1.</text>
</comment>
<keyword evidence="4" id="KW-0067">ATP-binding</keyword>
<evidence type="ECO:0000256" key="2">
    <source>
        <dbReference type="ARBA" id="ARBA00022679"/>
    </source>
</evidence>
<name>A0A1F7UT30_9BACT</name>
<evidence type="ECO:0000313" key="6">
    <source>
        <dbReference type="EMBL" id="OGL81441.1"/>
    </source>
</evidence>
<reference evidence="6 7" key="1">
    <citation type="journal article" date="2016" name="Nat. Commun.">
        <title>Thousands of microbial genomes shed light on interconnected biogeochemical processes in an aquifer system.</title>
        <authorList>
            <person name="Anantharaman K."/>
            <person name="Brown C.T."/>
            <person name="Hug L.A."/>
            <person name="Sharon I."/>
            <person name="Castelle C.J."/>
            <person name="Probst A.J."/>
            <person name="Thomas B.C."/>
            <person name="Singh A."/>
            <person name="Wilkins M.J."/>
            <person name="Karaoz U."/>
            <person name="Brodie E.L."/>
            <person name="Williams K.H."/>
            <person name="Hubbard S.S."/>
            <person name="Banfield J.F."/>
        </authorList>
    </citation>
    <scope>NUCLEOTIDE SEQUENCE [LARGE SCALE GENOMIC DNA]</scope>
</reference>
<dbReference type="NCBIfam" id="TIGR00125">
    <property type="entry name" value="cyt_tran_rel"/>
    <property type="match status" value="1"/>
</dbReference>
<keyword evidence="2 4" id="KW-0808">Transferase</keyword>
<dbReference type="AlphaFoldDB" id="A0A1F7UT30"/>
<comment type="subcellular location">
    <subcellularLocation>
        <location evidence="4">Cytoplasm</location>
    </subcellularLocation>
</comment>
<evidence type="ECO:0000256" key="1">
    <source>
        <dbReference type="ARBA" id="ARBA00010124"/>
    </source>
</evidence>
<dbReference type="HAMAP" id="MF_00243">
    <property type="entry name" value="NMN_adenylyltr"/>
    <property type="match status" value="1"/>
</dbReference>
<evidence type="ECO:0000313" key="7">
    <source>
        <dbReference type="Proteomes" id="UP000176897"/>
    </source>
</evidence>
<dbReference type="EC" id="2.7.7.1" evidence="4"/>
<dbReference type="GO" id="GO:0005524">
    <property type="term" value="F:ATP binding"/>
    <property type="evidence" value="ECO:0007669"/>
    <property type="project" value="UniProtKB-KW"/>
</dbReference>
<sequence>MCYNAFMKIGLFIGRFQPLHYGHLLMIKQCASKVEQLIIGLGSVNVAQSCQDPFTAQERMEMIKKGMKELGIRNSDAAGRSPDPSGRRGYEIVELPDMASDEAWVKMVAKTAGKFDISWSGDKRVVSIFEKSGLPVVRIKEFPGLSGTKIRRRMAQGQNWLKLVPLSVRKYLAEIGAVKRVRNLCQSKPR</sequence>
<evidence type="ECO:0000256" key="3">
    <source>
        <dbReference type="ARBA" id="ARBA00022695"/>
    </source>
</evidence>
<dbReference type="Gene3D" id="3.40.50.620">
    <property type="entry name" value="HUPs"/>
    <property type="match status" value="1"/>
</dbReference>
<dbReference type="InterPro" id="IPR004821">
    <property type="entry name" value="Cyt_trans-like"/>
</dbReference>
<gene>
    <name evidence="6" type="ORF">A3B21_03460</name>
</gene>
<dbReference type="UniPathway" id="UPA00253">
    <property type="reaction ID" value="UER00600"/>
</dbReference>
<dbReference type="Proteomes" id="UP000176897">
    <property type="component" value="Unassembled WGS sequence"/>
</dbReference>